<reference evidence="1 2" key="1">
    <citation type="submission" date="2016-10" db="EMBL/GenBank/DDBJ databases">
        <title>Comparative genome analysis of multiple Pseudomonas spp. focuses on biocontrol and plant growth promoting traits.</title>
        <authorList>
            <person name="Tao X.-Y."/>
            <person name="Taylor C.G."/>
        </authorList>
    </citation>
    <scope>NUCLEOTIDE SEQUENCE [LARGE SCALE GENOMIC DNA]</scope>
    <source>
        <strain evidence="1 2">2F9</strain>
    </source>
</reference>
<dbReference type="EMBL" id="MOBY01000003">
    <property type="protein sequence ID" value="RON96625.1"/>
    <property type="molecule type" value="Genomic_DNA"/>
</dbReference>
<comment type="caution">
    <text evidence="1">The sequence shown here is derived from an EMBL/GenBank/DDBJ whole genome shotgun (WGS) entry which is preliminary data.</text>
</comment>
<dbReference type="Proteomes" id="UP000283650">
    <property type="component" value="Unassembled WGS sequence"/>
</dbReference>
<accession>A0A423NEG1</accession>
<gene>
    <name evidence="1" type="ORF">BK672_08675</name>
</gene>
<name>A0A423NEG1_PSEFL</name>
<proteinExistence type="predicted"/>
<organism evidence="1 2">
    <name type="scientific">Pseudomonas fluorescens</name>
    <dbReference type="NCBI Taxonomy" id="294"/>
    <lineage>
        <taxon>Bacteria</taxon>
        <taxon>Pseudomonadati</taxon>
        <taxon>Pseudomonadota</taxon>
        <taxon>Gammaproteobacteria</taxon>
        <taxon>Pseudomonadales</taxon>
        <taxon>Pseudomonadaceae</taxon>
        <taxon>Pseudomonas</taxon>
    </lineage>
</organism>
<evidence type="ECO:0000313" key="2">
    <source>
        <dbReference type="Proteomes" id="UP000283650"/>
    </source>
</evidence>
<evidence type="ECO:0000313" key="1">
    <source>
        <dbReference type="EMBL" id="RON96625.1"/>
    </source>
</evidence>
<dbReference type="AlphaFoldDB" id="A0A423NEG1"/>
<protein>
    <submittedName>
        <fullName evidence="1">Uncharacterized protein</fullName>
    </submittedName>
</protein>
<dbReference type="RefSeq" id="WP_123375424.1">
    <property type="nucleotide sequence ID" value="NZ_MOBY01000003.1"/>
</dbReference>
<sequence>MNDYRKLTQAELSVALKMPESEVALYVADNEPMADGSGHWVFFSLSAPKSLLSRLRVDDGHRLALGKSWTIAD</sequence>